<dbReference type="InParanoid" id="A0A078AWR8"/>
<evidence type="ECO:0000313" key="4">
    <source>
        <dbReference type="EMBL" id="CDW86496.1"/>
    </source>
</evidence>
<feature type="region of interest" description="Disordered" evidence="2">
    <location>
        <begin position="1"/>
        <end position="27"/>
    </location>
</feature>
<feature type="region of interest" description="Disordered" evidence="2">
    <location>
        <begin position="1478"/>
        <end position="1509"/>
    </location>
</feature>
<dbReference type="SMART" id="SM00028">
    <property type="entry name" value="TPR"/>
    <property type="match status" value="3"/>
</dbReference>
<dbReference type="SUPFAM" id="SSF51206">
    <property type="entry name" value="cAMP-binding domain-like"/>
    <property type="match status" value="2"/>
</dbReference>
<feature type="compositionally biased region" description="Low complexity" evidence="2">
    <location>
        <begin position="648"/>
        <end position="661"/>
    </location>
</feature>
<dbReference type="PANTHER" id="PTHR23011:SF28">
    <property type="entry name" value="CYCLIC NUCLEOTIDE-BINDING DOMAIN CONTAINING PROTEIN"/>
    <property type="match status" value="1"/>
</dbReference>
<evidence type="ECO:0000256" key="2">
    <source>
        <dbReference type="SAM" id="MobiDB-lite"/>
    </source>
</evidence>
<dbReference type="PANTHER" id="PTHR23011">
    <property type="entry name" value="CYCLIC NUCLEOTIDE-BINDING DOMAIN CONTAINING PROTEIN"/>
    <property type="match status" value="1"/>
</dbReference>
<dbReference type="EMBL" id="CCKQ01014704">
    <property type="protein sequence ID" value="CDW86496.1"/>
    <property type="molecule type" value="Genomic_DNA"/>
</dbReference>
<feature type="compositionally biased region" description="Basic and acidic residues" evidence="2">
    <location>
        <begin position="1478"/>
        <end position="1487"/>
    </location>
</feature>
<sequence>MKINLNFGQSSRPLTAFRPNRNTKNLQQQPIEYSHLKTSLPINEADRNSPQKEIEFKCPTSQLKGSTMRPKSSYLGNPTRQINYEAKVFTTDVISIDKHLDDVEEIIQRFNNRPRSTEKNIQIDIDLHDKYKQMQKLQETLKRDSIISSQYQSQIASYVITGKKIQSPLKIKEHRDDLNKDIVEIPTSENALEQQIQTEEAPTLTESQFIFEDQEDLDMQKQFELEYQKKMEPNLLYKGAHMKVYKPVKPKVSRGRPQTAALNKIPSKRQSSQPSSIKNADVNNQLEQEDEQEMIRPMHIEELHYQSKFDYDKMERTIQDDTRNSKPVFGSRKQKIVELSEYLNLVLHDYQNQQYQENQQEIEKTMTKFNLTEQIEDDNFGSLINTKRTVGGSNKSIVEIENKRQEEESMIHSTGLRLRRLTAKYGPKVDLVSHGFQRFKVQEIEQFFDPLRLKLMIVPMSDIPNQYTKQGSDFHFVKGFKLQQMKDHQGALNAYEDGIREYPESSYNCKFNKAVILFKLGLFKEALNIYRLILREDPLDKRICYNKAICEIQNGMYSQAIYTIDSYINDYNERKARYDKAQKGDNTISYQEKIQMQKANYIPDDQYLFEIYQMRGVACLRGNRIVDASKSFTVAYEFKSHVKRKTSRMSQQQSQMNSNEQSIDREKSSKNEEANFTEFTAQRNSHSVAQSSSNQNYKANGQNQDVIRYEDQALESRHRQEDIKLRIRPITAKLPKSQSQRILVGLTDRLETLEEENQMFNEHRVPDDSEENCQQESKNDLFSLDAESIMKTLDNYEAEHRQIKRDLGLISKQQVKKQFPEQFNINVNRNIDDYLTAKQKSLQQKPPKLNRVQSNFYFTQKNNFLFNVDKPQGAIAQFVTYQNEQIVNKRDDKLFQQKLKTYDISSIQEKITKNAIFSTINSLQASQTDNDELKNFLMQRTDRTEEQKQEVEENIIMRPQDFYIDEKKQVRLDKVLLGFEIDPLNDSITDKELEIREKRHRIEQELLSADDSFYKKLERENQQRNKDYFMQFLEISEKDAIVNSLQKRTEQDIKELDKMKGKIGHIRQYIEKTFNDPAKIELNLDKTKAMAAQMNHMLEATGQNLQMSQSSKLIESLSTTDNEDNPKQAKLLRRFNLQQIEQVIEQFQLPVSQRDNKVLHKGLGSLKFFIKFPPDIRQQLFDLSILRRFDKGETIFNQGDPSEDFFVIVKGSVCVRVIKEELGNVPVNTRICYDGDYIGELAHFEVSESLTQEIVDELNKQRVTTKALEYPTYMLQLNKKIASRIINSPDLQNKYEERINFLRQLDIFADIDMYILLPLASNIKVKKYKHGEYIVKAGDLPDGLIIVTEGQCIVCAEKLAMRANQPSEYSRLRPMNPNVKTNPTNSSQMILDKEQLKSKNLKQMMIKGTTSQADMKYYSDSLAQVNTNHKGYQNEQILVDDKGRRMKDFTVYKDLMIFFHLLPKSYFGGRVLLPVQNKKETEDERGTKSAPQENKRRGAWFAGGHQPKSTNESNMKLVLGGDFEHLFIKRRYSMTTQKIIKNDRSSMLSIANSSSVEVYLIDQQLLEFFPEHTQKHIWNKLMNVFEPDRPYMLKNVQKIKDKFREWDVYKIKCYQESMKQNYSQRRAHKQKQVVELDR</sequence>
<dbReference type="Gene3D" id="2.60.120.10">
    <property type="entry name" value="Jelly Rolls"/>
    <property type="match status" value="2"/>
</dbReference>
<evidence type="ECO:0000259" key="3">
    <source>
        <dbReference type="PROSITE" id="PS50042"/>
    </source>
</evidence>
<feature type="compositionally biased region" description="Basic and acidic residues" evidence="2">
    <location>
        <begin position="662"/>
        <end position="673"/>
    </location>
</feature>
<evidence type="ECO:0000313" key="5">
    <source>
        <dbReference type="Proteomes" id="UP000039865"/>
    </source>
</evidence>
<name>A0A078AWR8_STYLE</name>
<feature type="domain" description="Cyclic nucleotide-binding" evidence="3">
    <location>
        <begin position="1307"/>
        <end position="1354"/>
    </location>
</feature>
<feature type="region of interest" description="Disordered" evidence="2">
    <location>
        <begin position="643"/>
        <end position="704"/>
    </location>
</feature>
<dbReference type="Proteomes" id="UP000039865">
    <property type="component" value="Unassembled WGS sequence"/>
</dbReference>
<keyword evidence="5" id="KW-1185">Reference proteome</keyword>
<organism evidence="4 5">
    <name type="scientific">Stylonychia lemnae</name>
    <name type="common">Ciliate</name>
    <dbReference type="NCBI Taxonomy" id="5949"/>
    <lineage>
        <taxon>Eukaryota</taxon>
        <taxon>Sar</taxon>
        <taxon>Alveolata</taxon>
        <taxon>Ciliophora</taxon>
        <taxon>Intramacronucleata</taxon>
        <taxon>Spirotrichea</taxon>
        <taxon>Stichotrichia</taxon>
        <taxon>Sporadotrichida</taxon>
        <taxon>Oxytrichidae</taxon>
        <taxon>Stylonychinae</taxon>
        <taxon>Stylonychia</taxon>
    </lineage>
</organism>
<reference evidence="4 5" key="1">
    <citation type="submission" date="2014-06" db="EMBL/GenBank/DDBJ databases">
        <authorList>
            <person name="Swart Estienne"/>
        </authorList>
    </citation>
    <scope>NUCLEOTIDE SEQUENCE [LARGE SCALE GENOMIC DNA]</scope>
    <source>
        <strain evidence="4 5">130c</strain>
    </source>
</reference>
<feature type="compositionally biased region" description="Polar residues" evidence="2">
    <location>
        <begin position="268"/>
        <end position="285"/>
    </location>
</feature>
<feature type="compositionally biased region" description="Polar residues" evidence="2">
    <location>
        <begin position="1"/>
        <end position="13"/>
    </location>
</feature>
<dbReference type="Pfam" id="PF00027">
    <property type="entry name" value="cNMP_binding"/>
    <property type="match status" value="1"/>
</dbReference>
<dbReference type="InterPro" id="IPR014710">
    <property type="entry name" value="RmlC-like_jellyroll"/>
</dbReference>
<keyword evidence="1" id="KW-0175">Coiled coil</keyword>
<feature type="compositionally biased region" description="Polar residues" evidence="2">
    <location>
        <begin position="677"/>
        <end position="704"/>
    </location>
</feature>
<dbReference type="Gene3D" id="1.25.40.10">
    <property type="entry name" value="Tetratricopeptide repeat domain"/>
    <property type="match status" value="1"/>
</dbReference>
<dbReference type="InterPro" id="IPR019734">
    <property type="entry name" value="TPR_rpt"/>
</dbReference>
<accession>A0A078AWR8</accession>
<proteinExistence type="predicted"/>
<protein>
    <submittedName>
        <fullName evidence="4">Cyclic nucleotide-binding domain containing protein</fullName>
    </submittedName>
</protein>
<dbReference type="CDD" id="cd00038">
    <property type="entry name" value="CAP_ED"/>
    <property type="match status" value="2"/>
</dbReference>
<evidence type="ECO:0000256" key="1">
    <source>
        <dbReference type="SAM" id="Coils"/>
    </source>
</evidence>
<feature type="domain" description="Cyclic nucleotide-binding" evidence="3">
    <location>
        <begin position="1168"/>
        <end position="1286"/>
    </location>
</feature>
<feature type="region of interest" description="Disordered" evidence="2">
    <location>
        <begin position="249"/>
        <end position="285"/>
    </location>
</feature>
<dbReference type="InterPro" id="IPR018490">
    <property type="entry name" value="cNMP-bd_dom_sf"/>
</dbReference>
<dbReference type="PROSITE" id="PS50042">
    <property type="entry name" value="CNMP_BINDING_3"/>
    <property type="match status" value="2"/>
</dbReference>
<feature type="coiled-coil region" evidence="1">
    <location>
        <begin position="736"/>
        <end position="813"/>
    </location>
</feature>
<dbReference type="SMART" id="SM00100">
    <property type="entry name" value="cNMP"/>
    <property type="match status" value="2"/>
</dbReference>
<dbReference type="InterPro" id="IPR011990">
    <property type="entry name" value="TPR-like_helical_dom_sf"/>
</dbReference>
<gene>
    <name evidence="4" type="primary">Contig8730.g9320</name>
    <name evidence="4" type="ORF">STYLEM_15591</name>
</gene>
<dbReference type="OrthoDB" id="429870at2759"/>
<dbReference type="SUPFAM" id="SSF48452">
    <property type="entry name" value="TPR-like"/>
    <property type="match status" value="1"/>
</dbReference>
<dbReference type="InterPro" id="IPR000595">
    <property type="entry name" value="cNMP-bd_dom"/>
</dbReference>